<evidence type="ECO:0000313" key="1">
    <source>
        <dbReference type="EMBL" id="PYI17563.1"/>
    </source>
</evidence>
<keyword evidence="2" id="KW-1185">Reference proteome</keyword>
<reference evidence="1 2" key="1">
    <citation type="submission" date="2018-02" db="EMBL/GenBank/DDBJ databases">
        <title>The genomes of Aspergillus section Nigri reveals drivers in fungal speciation.</title>
        <authorList>
            <consortium name="DOE Joint Genome Institute"/>
            <person name="Vesth T.C."/>
            <person name="Nybo J."/>
            <person name="Theobald S."/>
            <person name="Brandl J."/>
            <person name="Frisvad J.C."/>
            <person name="Nielsen K.F."/>
            <person name="Lyhne E.K."/>
            <person name="Kogle M.E."/>
            <person name="Kuo A."/>
            <person name="Riley R."/>
            <person name="Clum A."/>
            <person name="Nolan M."/>
            <person name="Lipzen A."/>
            <person name="Salamov A."/>
            <person name="Henrissat B."/>
            <person name="Wiebenga A."/>
            <person name="De vries R.P."/>
            <person name="Grigoriev I.V."/>
            <person name="Mortensen U.H."/>
            <person name="Andersen M.R."/>
            <person name="Baker S.E."/>
        </authorList>
    </citation>
    <scope>NUCLEOTIDE SEQUENCE [LARGE SCALE GENOMIC DNA]</scope>
    <source>
        <strain evidence="1 2">CBS 115571</strain>
    </source>
</reference>
<gene>
    <name evidence="1" type="ORF">BO99DRAFT_434453</name>
</gene>
<protein>
    <submittedName>
        <fullName evidence="1">Uncharacterized protein</fullName>
    </submittedName>
</protein>
<evidence type="ECO:0000313" key="2">
    <source>
        <dbReference type="Proteomes" id="UP000249829"/>
    </source>
</evidence>
<organism evidence="1 2">
    <name type="scientific">Aspergillus violaceofuscus (strain CBS 115571)</name>
    <dbReference type="NCBI Taxonomy" id="1450538"/>
    <lineage>
        <taxon>Eukaryota</taxon>
        <taxon>Fungi</taxon>
        <taxon>Dikarya</taxon>
        <taxon>Ascomycota</taxon>
        <taxon>Pezizomycotina</taxon>
        <taxon>Eurotiomycetes</taxon>
        <taxon>Eurotiomycetidae</taxon>
        <taxon>Eurotiales</taxon>
        <taxon>Aspergillaceae</taxon>
        <taxon>Aspergillus</taxon>
    </lineage>
</organism>
<dbReference type="EMBL" id="KZ825155">
    <property type="protein sequence ID" value="PYI17563.1"/>
    <property type="molecule type" value="Genomic_DNA"/>
</dbReference>
<dbReference type="AlphaFoldDB" id="A0A2V5H974"/>
<proteinExistence type="predicted"/>
<sequence>MAIGGSVANWRQLFVFTGSGAGKIVLRTQTTSTHTKGTMSHGSNHSAFYPVTLTHGVRPTDAHAGEEEIRPVLHPLFPQSNPSLVYGRPPPAAALFNNLWQADWTYFGLPRESTTFPFHIGTERAAQVYRTLQSRLNLLDLLEVEVHREHMTEGFPGGLHALVEICGGREVLLMDPAPVEELQPWLGLIIEACFRLRGAVVLIHSLVGAHWSPERTRRVGQLQHRTYSALVARDAFRAADDDSDVSMADAD</sequence>
<accession>A0A2V5H974</accession>
<name>A0A2V5H974_ASPV1</name>
<dbReference type="Proteomes" id="UP000249829">
    <property type="component" value="Unassembled WGS sequence"/>
</dbReference>